<protein>
    <submittedName>
        <fullName evidence="2">DUF4760 domain-containing protein</fullName>
    </submittedName>
</protein>
<feature type="transmembrane region" description="Helical" evidence="1">
    <location>
        <begin position="6"/>
        <end position="27"/>
    </location>
</feature>
<name>A0A6M5YBM8_9BACT</name>
<evidence type="ECO:0000313" key="2">
    <source>
        <dbReference type="EMBL" id="QJW90661.1"/>
    </source>
</evidence>
<proteinExistence type="predicted"/>
<keyword evidence="3" id="KW-1185">Reference proteome</keyword>
<dbReference type="Pfam" id="PF15956">
    <property type="entry name" value="DUF4760"/>
    <property type="match status" value="1"/>
</dbReference>
<keyword evidence="1" id="KW-0812">Transmembrane</keyword>
<gene>
    <name evidence="2" type="ORF">HNV11_15360</name>
</gene>
<reference evidence="2 3" key="1">
    <citation type="submission" date="2020-05" db="EMBL/GenBank/DDBJ databases">
        <title>Genome sequencing of Spirosoma sp. TS118.</title>
        <authorList>
            <person name="Lee J.-H."/>
            <person name="Jeong S."/>
            <person name="Zhao L."/>
            <person name="Jung J.-H."/>
            <person name="Kim M.-K."/>
            <person name="Lim S."/>
        </authorList>
    </citation>
    <scope>NUCLEOTIDE SEQUENCE [LARGE SCALE GENOMIC DNA]</scope>
    <source>
        <strain evidence="2 3">TS118</strain>
    </source>
</reference>
<sequence>METKDIIQIVVSSIAAIIALLALYNSIRIYKTANKQFGLGTRQFEIAAKSFTDNHDYAKRQFSINFISKWDDTNFVQARKCINNKWPKAFLDPDDINWNEIKKVREEELAALTAEGKVHSQALIITDHMNLVLNYFETMAIAIENKVAHEIIMKQAFYHTFHSWFIVLSDYREHVNKARKYHPWKVIEKLHDEKWYPSNPSVNTPLDETGKLPE</sequence>
<dbReference type="Proteomes" id="UP000502756">
    <property type="component" value="Chromosome"/>
</dbReference>
<dbReference type="EMBL" id="CP053435">
    <property type="protein sequence ID" value="QJW90661.1"/>
    <property type="molecule type" value="Genomic_DNA"/>
</dbReference>
<evidence type="ECO:0000313" key="3">
    <source>
        <dbReference type="Proteomes" id="UP000502756"/>
    </source>
</evidence>
<keyword evidence="1" id="KW-1133">Transmembrane helix</keyword>
<evidence type="ECO:0000256" key="1">
    <source>
        <dbReference type="SAM" id="Phobius"/>
    </source>
</evidence>
<dbReference type="InterPro" id="IPR031876">
    <property type="entry name" value="DUF4760"/>
</dbReference>
<dbReference type="RefSeq" id="WP_171740506.1">
    <property type="nucleotide sequence ID" value="NZ_CP053435.1"/>
</dbReference>
<keyword evidence="1" id="KW-0472">Membrane</keyword>
<dbReference type="KEGG" id="stae:HNV11_15360"/>
<dbReference type="AlphaFoldDB" id="A0A6M5YBM8"/>
<organism evidence="2 3">
    <name type="scientific">Spirosoma taeanense</name>
    <dbReference type="NCBI Taxonomy" id="2735870"/>
    <lineage>
        <taxon>Bacteria</taxon>
        <taxon>Pseudomonadati</taxon>
        <taxon>Bacteroidota</taxon>
        <taxon>Cytophagia</taxon>
        <taxon>Cytophagales</taxon>
        <taxon>Cytophagaceae</taxon>
        <taxon>Spirosoma</taxon>
    </lineage>
</organism>
<accession>A0A6M5YBM8</accession>